<gene>
    <name evidence="2" type="ORF">AVEN_53381_1</name>
</gene>
<feature type="region of interest" description="Disordered" evidence="1">
    <location>
        <begin position="1"/>
        <end position="29"/>
    </location>
</feature>
<organism evidence="2 3">
    <name type="scientific">Araneus ventricosus</name>
    <name type="common">Orbweaver spider</name>
    <name type="synonym">Epeira ventricosa</name>
    <dbReference type="NCBI Taxonomy" id="182803"/>
    <lineage>
        <taxon>Eukaryota</taxon>
        <taxon>Metazoa</taxon>
        <taxon>Ecdysozoa</taxon>
        <taxon>Arthropoda</taxon>
        <taxon>Chelicerata</taxon>
        <taxon>Arachnida</taxon>
        <taxon>Araneae</taxon>
        <taxon>Araneomorphae</taxon>
        <taxon>Entelegynae</taxon>
        <taxon>Araneoidea</taxon>
        <taxon>Araneidae</taxon>
        <taxon>Araneus</taxon>
    </lineage>
</organism>
<reference evidence="2 3" key="1">
    <citation type="journal article" date="2019" name="Sci. Rep.">
        <title>Orb-weaving spider Araneus ventricosus genome elucidates the spidroin gene catalogue.</title>
        <authorList>
            <person name="Kono N."/>
            <person name="Nakamura H."/>
            <person name="Ohtoshi R."/>
            <person name="Moran D.A.P."/>
            <person name="Shinohara A."/>
            <person name="Yoshida Y."/>
            <person name="Fujiwara M."/>
            <person name="Mori M."/>
            <person name="Tomita M."/>
            <person name="Arakawa K."/>
        </authorList>
    </citation>
    <scope>NUCLEOTIDE SEQUENCE [LARGE SCALE GENOMIC DNA]</scope>
</reference>
<dbReference type="Proteomes" id="UP000499080">
    <property type="component" value="Unassembled WGS sequence"/>
</dbReference>
<dbReference type="EMBL" id="BGPR01000010">
    <property type="protein sequence ID" value="GBL76683.1"/>
    <property type="molecule type" value="Genomic_DNA"/>
</dbReference>
<dbReference type="OrthoDB" id="6436705at2759"/>
<keyword evidence="3" id="KW-1185">Reference proteome</keyword>
<evidence type="ECO:0000313" key="2">
    <source>
        <dbReference type="EMBL" id="GBL76683.1"/>
    </source>
</evidence>
<dbReference type="AlphaFoldDB" id="A0A4Y2AA27"/>
<proteinExistence type="predicted"/>
<comment type="caution">
    <text evidence="2">The sequence shown here is derived from an EMBL/GenBank/DDBJ whole genome shotgun (WGS) entry which is preliminary data.</text>
</comment>
<protein>
    <submittedName>
        <fullName evidence="2">Uncharacterized protein</fullName>
    </submittedName>
</protein>
<sequence length="143" mass="17275">MKERRRREEQEYVERKRKEEYEERTRMEKYEERKRKDEMEFELKNYVLEQKISVAEKFKLKSTPAVKKIKGFGNQRMPALMSIGRIKADIEVDNVKAENISIYVVPDDARSVDLIIGRTWLDLSSSYRLYKNRKKSSHWIPGR</sequence>
<evidence type="ECO:0000256" key="1">
    <source>
        <dbReference type="SAM" id="MobiDB-lite"/>
    </source>
</evidence>
<name>A0A4Y2AA27_ARAVE</name>
<evidence type="ECO:0000313" key="3">
    <source>
        <dbReference type="Proteomes" id="UP000499080"/>
    </source>
</evidence>
<accession>A0A4Y2AA27</accession>